<dbReference type="Gene3D" id="2.60.40.150">
    <property type="entry name" value="C2 domain"/>
    <property type="match status" value="1"/>
</dbReference>
<dbReference type="GO" id="GO:0035091">
    <property type="term" value="F:phosphatidylinositol binding"/>
    <property type="evidence" value="ECO:0007669"/>
    <property type="project" value="TreeGrafter"/>
</dbReference>
<dbReference type="PANTHER" id="PTHR28654">
    <property type="entry name" value="AXIN INTERACTOR, DORSALIZATION-ASSOCIATED PROTEIN"/>
    <property type="match status" value="1"/>
</dbReference>
<sequence>MSSWYVGFRRFSCRTFQHNEKAMSKQSSTDATVLELQACFEKSLNYDLWGQRLEASAEYRKFLDVFHSFHRPTLDDSVETQLKSIVKNIHSRVEYLDGSTTEINEESSSAEKMRENFREFCKIFYFPKQEYMRRRLSSTVVIDVCSKHAILPPCVDKKTGQTYCTITIDKIGLKDADSYVDPFITISVKDNEGRDLTPIQNTKPSYYTEGKYIIYKVDIYIQKSLEELPKGYAIFFEFNHFKERKKRVSTRCYSFVEADEIKNGPVVCELYKKPPDYTRKKLQLFTEKPLYLHLLFTLNTG</sequence>
<dbReference type="Proteomes" id="UP000887565">
    <property type="component" value="Unplaced"/>
</dbReference>
<keyword evidence="2" id="KW-0217">Developmental protein</keyword>
<evidence type="ECO:0000313" key="6">
    <source>
        <dbReference type="WBParaSite" id="nRc.2.0.1.t27301-RA"/>
    </source>
</evidence>
<dbReference type="InterPro" id="IPR025939">
    <property type="entry name" value="Aida_C"/>
</dbReference>
<evidence type="ECO:0000256" key="2">
    <source>
        <dbReference type="ARBA" id="ARBA00022473"/>
    </source>
</evidence>
<name>A0A915JMU8_ROMCU</name>
<dbReference type="FunFam" id="2.60.40.150:FF:000059">
    <property type="entry name" value="Axin interactor, dorsalization-associated protein"/>
    <property type="match status" value="1"/>
</dbReference>
<evidence type="ECO:0000256" key="3">
    <source>
        <dbReference type="ARBA" id="ARBA00059715"/>
    </source>
</evidence>
<comment type="similarity">
    <text evidence="1">Belongs to the AIDA family.</text>
</comment>
<proteinExistence type="inferred from homology"/>
<keyword evidence="5" id="KW-1185">Reference proteome</keyword>
<organism evidence="5 6">
    <name type="scientific">Romanomermis culicivorax</name>
    <name type="common">Nematode worm</name>
    <dbReference type="NCBI Taxonomy" id="13658"/>
    <lineage>
        <taxon>Eukaryota</taxon>
        <taxon>Metazoa</taxon>
        <taxon>Ecdysozoa</taxon>
        <taxon>Nematoda</taxon>
        <taxon>Enoplea</taxon>
        <taxon>Dorylaimia</taxon>
        <taxon>Mermithida</taxon>
        <taxon>Mermithoidea</taxon>
        <taxon>Mermithidae</taxon>
        <taxon>Romanomermis</taxon>
    </lineage>
</organism>
<dbReference type="PROSITE" id="PS51911">
    <property type="entry name" value="C2_AIDA"/>
    <property type="match status" value="1"/>
</dbReference>
<evidence type="ECO:0000256" key="1">
    <source>
        <dbReference type="ARBA" id="ARBA00007205"/>
    </source>
</evidence>
<evidence type="ECO:0000259" key="4">
    <source>
        <dbReference type="PROSITE" id="PS51911"/>
    </source>
</evidence>
<comment type="function">
    <text evidence="3">Acts as a ventralizing factor during embryogenesis. Inhibits axin-mediated JNK activation by binding axin and disrupting axin homodimerization. This in turn antagonizes a Wnt/beta-catenin-independent dorsalization pathway activated by AXIN/JNK-signaling.</text>
</comment>
<feature type="domain" description="C2 Aida-type" evidence="4">
    <location>
        <begin position="152"/>
        <end position="299"/>
    </location>
</feature>
<dbReference type="InterPro" id="IPR035892">
    <property type="entry name" value="C2_domain_sf"/>
</dbReference>
<dbReference type="PANTHER" id="PTHR28654:SF1">
    <property type="entry name" value="AXIN INTERACTOR, DORSALIZATION-ASSOCIATED PROTEIN"/>
    <property type="match status" value="1"/>
</dbReference>
<protein>
    <submittedName>
        <fullName evidence="6">C2 Aida-type domain-containing protein</fullName>
    </submittedName>
</protein>
<reference evidence="6" key="1">
    <citation type="submission" date="2022-11" db="UniProtKB">
        <authorList>
            <consortium name="WormBaseParasite"/>
        </authorList>
    </citation>
    <scope>IDENTIFICATION</scope>
</reference>
<dbReference type="Pfam" id="PF14186">
    <property type="entry name" value="Aida_C2"/>
    <property type="match status" value="1"/>
</dbReference>
<accession>A0A915JMU8</accession>
<evidence type="ECO:0000313" key="5">
    <source>
        <dbReference type="Proteomes" id="UP000887565"/>
    </source>
</evidence>
<dbReference type="Gene3D" id="1.20.120.360">
    <property type="entry name" value="Axin interactor, dorsalization-associated protein, N-terminal domain"/>
    <property type="match status" value="1"/>
</dbReference>
<dbReference type="InterPro" id="IPR036818">
    <property type="entry name" value="AIDA_N_sf"/>
</dbReference>
<dbReference type="WBParaSite" id="nRc.2.0.1.t27301-RA">
    <property type="protein sequence ID" value="nRc.2.0.1.t27301-RA"/>
    <property type="gene ID" value="nRc.2.0.1.g27301"/>
</dbReference>
<dbReference type="GO" id="GO:0016020">
    <property type="term" value="C:membrane"/>
    <property type="evidence" value="ECO:0007669"/>
    <property type="project" value="TreeGrafter"/>
</dbReference>
<dbReference type="AlphaFoldDB" id="A0A915JMU8"/>